<dbReference type="PANTHER" id="PTHR36927:SF4">
    <property type="entry name" value="BLR5718 PROTEIN"/>
    <property type="match status" value="1"/>
</dbReference>
<dbReference type="InterPro" id="IPR050623">
    <property type="entry name" value="Glucan_succinyl_AcylTrfase"/>
</dbReference>
<sequence length="360" mass="39154">MVAWIIGGHALLGYLAIGGWPYDEVNEVTMAPRVEWVLTAILGPSALFLIGAFFFVSGLVSQAAMARRGPGRFAVERLLQLGVPVAAFILVIWPLFMWFAYLAAGHNVSYWWEFRHRQPFLDSGPMWFGEVLLYVSLGYAAWGWAAARSVRRPSRPPAPLRGRHLVAVAGAITLASFVVRLWFPARSTQILDLHLWQWPQCIGMFALGVAAGRREWLAEVPGRLYQACGWAVLIIVAALPGAAIAAGVTDVAADATPYLGGWHWPALLLAGVEGALAVAGSVWLCGLAQRRLTGTALTTWTRSSYIAFTLQAPVLLTLAIALRPVTWPAEAKGATVAALGILASFWLASRLRRAPLRRIL</sequence>
<protein>
    <recommendedName>
        <fullName evidence="2">Acyltransferase 3 domain-containing protein</fullName>
    </recommendedName>
</protein>
<dbReference type="InterPro" id="IPR002656">
    <property type="entry name" value="Acyl_transf_3_dom"/>
</dbReference>
<dbReference type="PANTHER" id="PTHR36927">
    <property type="entry name" value="BLR4337 PROTEIN"/>
    <property type="match status" value="1"/>
</dbReference>
<keyword evidence="1" id="KW-1133">Transmembrane helix</keyword>
<feature type="transmembrane region" description="Helical" evidence="1">
    <location>
        <begin position="224"/>
        <end position="246"/>
    </location>
</feature>
<accession>A0A4R6K2R4</accession>
<organism evidence="3 4">
    <name type="scientific">Paractinoplanes brasiliensis</name>
    <dbReference type="NCBI Taxonomy" id="52695"/>
    <lineage>
        <taxon>Bacteria</taxon>
        <taxon>Bacillati</taxon>
        <taxon>Actinomycetota</taxon>
        <taxon>Actinomycetes</taxon>
        <taxon>Micromonosporales</taxon>
        <taxon>Micromonosporaceae</taxon>
        <taxon>Paractinoplanes</taxon>
    </lineage>
</organism>
<dbReference type="Pfam" id="PF01757">
    <property type="entry name" value="Acyl_transf_3"/>
    <property type="match status" value="1"/>
</dbReference>
<feature type="domain" description="Acyltransferase 3" evidence="2">
    <location>
        <begin position="4"/>
        <end position="347"/>
    </location>
</feature>
<dbReference type="Proteomes" id="UP000294901">
    <property type="component" value="Unassembled WGS sequence"/>
</dbReference>
<dbReference type="EMBL" id="SNWR01000001">
    <property type="protein sequence ID" value="TDO41956.1"/>
    <property type="molecule type" value="Genomic_DNA"/>
</dbReference>
<dbReference type="AlphaFoldDB" id="A0A4R6K2R4"/>
<evidence type="ECO:0000256" key="1">
    <source>
        <dbReference type="SAM" id="Phobius"/>
    </source>
</evidence>
<feature type="transmembrane region" description="Helical" evidence="1">
    <location>
        <begin position="266"/>
        <end position="285"/>
    </location>
</feature>
<proteinExistence type="predicted"/>
<comment type="caution">
    <text evidence="3">The sequence shown here is derived from an EMBL/GenBank/DDBJ whole genome shotgun (WGS) entry which is preliminary data.</text>
</comment>
<gene>
    <name evidence="3" type="ORF">C8E87_5717</name>
</gene>
<reference evidence="3 4" key="1">
    <citation type="submission" date="2019-03" db="EMBL/GenBank/DDBJ databases">
        <title>Sequencing the genomes of 1000 actinobacteria strains.</title>
        <authorList>
            <person name="Klenk H.-P."/>
        </authorList>
    </citation>
    <scope>NUCLEOTIDE SEQUENCE [LARGE SCALE GENOMIC DNA]</scope>
    <source>
        <strain evidence="3 4">DSM 43805</strain>
    </source>
</reference>
<keyword evidence="1" id="KW-0472">Membrane</keyword>
<feature type="transmembrane region" description="Helical" evidence="1">
    <location>
        <begin position="331"/>
        <end position="348"/>
    </location>
</feature>
<feature type="transmembrane region" description="Helical" evidence="1">
    <location>
        <begin position="36"/>
        <end position="60"/>
    </location>
</feature>
<feature type="transmembrane region" description="Helical" evidence="1">
    <location>
        <begin position="81"/>
        <end position="104"/>
    </location>
</feature>
<evidence type="ECO:0000313" key="4">
    <source>
        <dbReference type="Proteomes" id="UP000294901"/>
    </source>
</evidence>
<dbReference type="GO" id="GO:0016747">
    <property type="term" value="F:acyltransferase activity, transferring groups other than amino-acyl groups"/>
    <property type="evidence" value="ECO:0007669"/>
    <property type="project" value="InterPro"/>
</dbReference>
<feature type="transmembrane region" description="Helical" evidence="1">
    <location>
        <begin position="195"/>
        <end position="212"/>
    </location>
</feature>
<name>A0A4R6K2R4_9ACTN</name>
<evidence type="ECO:0000259" key="2">
    <source>
        <dbReference type="Pfam" id="PF01757"/>
    </source>
</evidence>
<keyword evidence="1" id="KW-0812">Transmembrane</keyword>
<feature type="transmembrane region" description="Helical" evidence="1">
    <location>
        <begin position="124"/>
        <end position="145"/>
    </location>
</feature>
<evidence type="ECO:0000313" key="3">
    <source>
        <dbReference type="EMBL" id="TDO41956.1"/>
    </source>
</evidence>
<feature type="transmembrane region" description="Helical" evidence="1">
    <location>
        <begin position="305"/>
        <end position="325"/>
    </location>
</feature>
<keyword evidence="4" id="KW-1185">Reference proteome</keyword>
<feature type="transmembrane region" description="Helical" evidence="1">
    <location>
        <begin position="165"/>
        <end position="183"/>
    </location>
</feature>